<keyword evidence="1" id="KW-0812">Transmembrane</keyword>
<accession>A0A8S5RHP8</accession>
<keyword evidence="1" id="KW-1133">Transmembrane helix</keyword>
<organism evidence="2">
    <name type="scientific">virus sp. ctML55</name>
    <dbReference type="NCBI Taxonomy" id="2827627"/>
    <lineage>
        <taxon>Viruses</taxon>
    </lineage>
</organism>
<proteinExistence type="predicted"/>
<protein>
    <submittedName>
        <fullName evidence="2">Uncharacterized protein</fullName>
    </submittedName>
</protein>
<evidence type="ECO:0000313" key="2">
    <source>
        <dbReference type="EMBL" id="DAE30691.1"/>
    </source>
</evidence>
<reference evidence="2" key="1">
    <citation type="journal article" date="2021" name="Proc. Natl. Acad. Sci. U.S.A.">
        <title>A Catalog of Tens of Thousands of Viruses from Human Metagenomes Reveals Hidden Associations with Chronic Diseases.</title>
        <authorList>
            <person name="Tisza M.J."/>
            <person name="Buck C.B."/>
        </authorList>
    </citation>
    <scope>NUCLEOTIDE SEQUENCE</scope>
    <source>
        <strain evidence="2">CtML55</strain>
    </source>
</reference>
<evidence type="ECO:0000256" key="1">
    <source>
        <dbReference type="SAM" id="Phobius"/>
    </source>
</evidence>
<feature type="transmembrane region" description="Helical" evidence="1">
    <location>
        <begin position="6"/>
        <end position="23"/>
    </location>
</feature>
<dbReference type="EMBL" id="BK059105">
    <property type="protein sequence ID" value="DAE30691.1"/>
    <property type="molecule type" value="Genomic_DNA"/>
</dbReference>
<sequence>MNHIRIAILFIITTVKTFIYLISRHLTLMQLRI</sequence>
<name>A0A8S5RHP8_9VIRU</name>
<keyword evidence="1" id="KW-0472">Membrane</keyword>